<accession>A0AAW6RKN7</accession>
<feature type="region of interest" description="Disordered" evidence="1">
    <location>
        <begin position="124"/>
        <end position="149"/>
    </location>
</feature>
<dbReference type="Proteomes" id="UP001237156">
    <property type="component" value="Unassembled WGS sequence"/>
</dbReference>
<organism evidence="2 3">
    <name type="scientific">Ottowia cancrivicina</name>
    <dbReference type="NCBI Taxonomy" id="3040346"/>
    <lineage>
        <taxon>Bacteria</taxon>
        <taxon>Pseudomonadati</taxon>
        <taxon>Pseudomonadota</taxon>
        <taxon>Betaproteobacteria</taxon>
        <taxon>Burkholderiales</taxon>
        <taxon>Comamonadaceae</taxon>
        <taxon>Ottowia</taxon>
    </lineage>
</organism>
<keyword evidence="3" id="KW-1185">Reference proteome</keyword>
<evidence type="ECO:0000313" key="2">
    <source>
        <dbReference type="EMBL" id="MDG9700070.1"/>
    </source>
</evidence>
<evidence type="ECO:0000256" key="1">
    <source>
        <dbReference type="SAM" id="MobiDB-lite"/>
    </source>
</evidence>
<proteinExistence type="predicted"/>
<dbReference type="AlphaFoldDB" id="A0AAW6RKN7"/>
<dbReference type="RefSeq" id="WP_102284303.1">
    <property type="nucleotide sequence ID" value="NZ_JARVII010000022.1"/>
</dbReference>
<dbReference type="EMBL" id="JARVII010000022">
    <property type="protein sequence ID" value="MDG9700070.1"/>
    <property type="molecule type" value="Genomic_DNA"/>
</dbReference>
<sequence>MTAHDPRASDAAIEPILDDTPAWSEAPPPQSVPMLTEVIAPVSQPGELAPEPGALPPAPAPVSAQVPAQASALAGQVLQTLAPTLDLRISEAIARVLHEQLLGLNARVQREVAAVVKQAVAEALKQQSTHETAPGQDGHGENADQEKQD</sequence>
<reference evidence="2 3" key="1">
    <citation type="submission" date="2023-04" db="EMBL/GenBank/DDBJ databases">
        <title>Ottowia paracancer sp. nov., isolated from human stomach.</title>
        <authorList>
            <person name="Song Y."/>
        </authorList>
    </citation>
    <scope>NUCLEOTIDE SEQUENCE [LARGE SCALE GENOMIC DNA]</scope>
    <source>
        <strain evidence="2 3">10c7w1</strain>
    </source>
</reference>
<protein>
    <submittedName>
        <fullName evidence="2">Uncharacterized protein</fullName>
    </submittedName>
</protein>
<gene>
    <name evidence="2" type="ORF">QB898_10175</name>
</gene>
<feature type="region of interest" description="Disordered" evidence="1">
    <location>
        <begin position="1"/>
        <end position="31"/>
    </location>
</feature>
<name>A0AAW6RKN7_9BURK</name>
<evidence type="ECO:0000313" key="3">
    <source>
        <dbReference type="Proteomes" id="UP001237156"/>
    </source>
</evidence>
<feature type="compositionally biased region" description="Basic and acidic residues" evidence="1">
    <location>
        <begin position="138"/>
        <end position="149"/>
    </location>
</feature>
<comment type="caution">
    <text evidence="2">The sequence shown here is derived from an EMBL/GenBank/DDBJ whole genome shotgun (WGS) entry which is preliminary data.</text>
</comment>